<evidence type="ECO:0000256" key="3">
    <source>
        <dbReference type="SAM" id="SignalP"/>
    </source>
</evidence>
<evidence type="ECO:0000313" key="7">
    <source>
        <dbReference type="RefSeq" id="XP_052745484.1"/>
    </source>
</evidence>
<keyword evidence="3" id="KW-0732">Signal</keyword>
<dbReference type="GeneID" id="112053401"/>
<dbReference type="InterPro" id="IPR001254">
    <property type="entry name" value="Trypsin_dom"/>
</dbReference>
<evidence type="ECO:0000313" key="5">
    <source>
        <dbReference type="Proteomes" id="UP001652582"/>
    </source>
</evidence>
<dbReference type="Gene3D" id="2.40.10.10">
    <property type="entry name" value="Trypsin-like serine proteases"/>
    <property type="match status" value="1"/>
</dbReference>
<dbReference type="Pfam" id="PF00089">
    <property type="entry name" value="Trypsin"/>
    <property type="match status" value="2"/>
</dbReference>
<dbReference type="InterPro" id="IPR009003">
    <property type="entry name" value="Peptidase_S1_PA"/>
</dbReference>
<accession>A0A6J1NNT8</accession>
<name>A0A6J1NNT8_BICAN</name>
<feature type="signal peptide" evidence="3">
    <location>
        <begin position="1"/>
        <end position="16"/>
    </location>
</feature>
<dbReference type="KEGG" id="bany:112053401"/>
<keyword evidence="5" id="KW-1185">Reference proteome</keyword>
<feature type="domain" description="Peptidase S1" evidence="4">
    <location>
        <begin position="144"/>
        <end position="414"/>
    </location>
</feature>
<evidence type="ECO:0000259" key="4">
    <source>
        <dbReference type="PROSITE" id="PS50240"/>
    </source>
</evidence>
<dbReference type="PANTHER" id="PTHR24256">
    <property type="entry name" value="TRYPTASE-RELATED"/>
    <property type="match status" value="1"/>
</dbReference>
<dbReference type="SMART" id="SM00020">
    <property type="entry name" value="Tryp_SPc"/>
    <property type="match status" value="1"/>
</dbReference>
<dbReference type="GO" id="GO:0006508">
    <property type="term" value="P:proteolysis"/>
    <property type="evidence" value="ECO:0007669"/>
    <property type="project" value="InterPro"/>
</dbReference>
<dbReference type="AlphaFoldDB" id="A0A6J1NNT8"/>
<dbReference type="InterPro" id="IPR001314">
    <property type="entry name" value="Peptidase_S1A"/>
</dbReference>
<dbReference type="SUPFAM" id="SSF50494">
    <property type="entry name" value="Trypsin-like serine proteases"/>
    <property type="match status" value="1"/>
</dbReference>
<dbReference type="RefSeq" id="XP_052745484.1">
    <property type="nucleotide sequence ID" value="XM_052889524.1"/>
</dbReference>
<dbReference type="InterPro" id="IPR051487">
    <property type="entry name" value="Ser/Thr_Proteases_Immune/Dev"/>
</dbReference>
<gene>
    <name evidence="6 7" type="primary">LOC112053401</name>
</gene>
<dbReference type="Pfam" id="PF18322">
    <property type="entry name" value="CLIP_1"/>
    <property type="match status" value="1"/>
</dbReference>
<protein>
    <submittedName>
        <fullName evidence="6">Chymotrypsinogen B-like isoform X1</fullName>
    </submittedName>
    <submittedName>
        <fullName evidence="7">Phenoloxidase-activating factor 2 isoform X1</fullName>
    </submittedName>
</protein>
<comment type="similarity">
    <text evidence="2">Belongs to the peptidase S1 family. CLIP subfamily.</text>
</comment>
<sequence length="425" mass="46074">MLLPLLLLLSAGGSLPQTVDPSLLVDIFGTPAPVTRPSNLPPRLEDITVKPTVSGATFTNSQGEECQCVPYYLCDRDNIGVNINNVSVTGFGVLDVRFGANDECQESVEKCCKNVLPEPEPVVPDPAQLKGCGYRNPNGLDFQITGGNGNEAQFGEFPWVVALLGADGGYAGVGVLIHPQAVLTGAHVAAKFEVDLEESGESDSDDEEDDSGGFYLPFSPNSLIARAGEWDTQTNKERLKSQERVVDGIFIREDFNAKNLKNDVALLHLQTPFELDQHINTLCLPEQDEDFDSYRGCIANGWGKSVFGKQGRYAVILKKVEVNMVPFDRCGALLRKTRLGVNFRLHHSFVCAGGEEGKDTCQGDGGAPLACPVGKDRYKLAGLVAWGIGCGQRDVPAVYARVAMFRKWLDGIMRGWGLETGSYTI</sequence>
<dbReference type="InterPro" id="IPR043504">
    <property type="entry name" value="Peptidase_S1_PA_chymotrypsin"/>
</dbReference>
<dbReference type="CDD" id="cd00190">
    <property type="entry name" value="Tryp_SPc"/>
    <property type="match status" value="1"/>
</dbReference>
<reference evidence="6" key="1">
    <citation type="submission" date="2025-04" db="UniProtKB">
        <authorList>
            <consortium name="RefSeq"/>
        </authorList>
    </citation>
    <scope>IDENTIFICATION</scope>
</reference>
<dbReference type="GO" id="GO:0004252">
    <property type="term" value="F:serine-type endopeptidase activity"/>
    <property type="evidence" value="ECO:0007669"/>
    <property type="project" value="InterPro"/>
</dbReference>
<dbReference type="FunFam" id="2.40.10.10:FF:000002">
    <property type="entry name" value="Transmembrane protease serine"/>
    <property type="match status" value="1"/>
</dbReference>
<feature type="chain" id="PRO_5027108275" evidence="3">
    <location>
        <begin position="17"/>
        <end position="425"/>
    </location>
</feature>
<evidence type="ECO:0000256" key="1">
    <source>
        <dbReference type="ARBA" id="ARBA00023157"/>
    </source>
</evidence>
<keyword evidence="1" id="KW-1015">Disulfide bond</keyword>
<evidence type="ECO:0000313" key="6">
    <source>
        <dbReference type="RefSeq" id="XP_023948569.1"/>
    </source>
</evidence>
<dbReference type="RefSeq" id="XP_023948569.1">
    <property type="nucleotide sequence ID" value="XM_024092801.1"/>
</dbReference>
<evidence type="ECO:0000256" key="2">
    <source>
        <dbReference type="ARBA" id="ARBA00024195"/>
    </source>
</evidence>
<organism evidence="5 6">
    <name type="scientific">Bicyclus anynana</name>
    <name type="common">Squinting bush brown butterfly</name>
    <dbReference type="NCBI Taxonomy" id="110368"/>
    <lineage>
        <taxon>Eukaryota</taxon>
        <taxon>Metazoa</taxon>
        <taxon>Ecdysozoa</taxon>
        <taxon>Arthropoda</taxon>
        <taxon>Hexapoda</taxon>
        <taxon>Insecta</taxon>
        <taxon>Pterygota</taxon>
        <taxon>Neoptera</taxon>
        <taxon>Endopterygota</taxon>
        <taxon>Lepidoptera</taxon>
        <taxon>Glossata</taxon>
        <taxon>Ditrysia</taxon>
        <taxon>Papilionoidea</taxon>
        <taxon>Nymphalidae</taxon>
        <taxon>Satyrinae</taxon>
        <taxon>Satyrini</taxon>
        <taxon>Mycalesina</taxon>
        <taxon>Bicyclus</taxon>
    </lineage>
</organism>
<dbReference type="Proteomes" id="UP001652582">
    <property type="component" value="Chromosome 26"/>
</dbReference>
<proteinExistence type="inferred from homology"/>
<dbReference type="PRINTS" id="PR00722">
    <property type="entry name" value="CHYMOTRYPSIN"/>
</dbReference>
<dbReference type="OrthoDB" id="6261922at2759"/>
<dbReference type="PROSITE" id="PS50240">
    <property type="entry name" value="TRYPSIN_DOM"/>
    <property type="match status" value="1"/>
</dbReference>
<dbReference type="InterPro" id="IPR041515">
    <property type="entry name" value="PPAF-2-like_Clip"/>
</dbReference>